<protein>
    <recommendedName>
        <fullName evidence="8">Enkurin domain-containing protein</fullName>
    </recommendedName>
</protein>
<dbReference type="Ensembl" id="ENSECRT00000000899.1">
    <property type="protein sequence ID" value="ENSECRP00000000879.1"/>
    <property type="gene ID" value="ENSECRG00000000590.1"/>
</dbReference>
<evidence type="ECO:0000313" key="9">
    <source>
        <dbReference type="Ensembl" id="ENSECRP00000000879.1"/>
    </source>
</evidence>
<comment type="subcellular location">
    <subcellularLocation>
        <location evidence="1">Cell projection</location>
        <location evidence="1">Cilium</location>
    </subcellularLocation>
    <subcellularLocation>
        <location evidence="2">Cytoplasm</location>
        <location evidence="2">Cytoskeleton</location>
    </subcellularLocation>
</comment>
<name>A0A8C4RD93_ERPCA</name>
<accession>A0A8C4RD93</accession>
<dbReference type="AlphaFoldDB" id="A0A8C4RD93"/>
<feature type="domain" description="Enkurin" evidence="8">
    <location>
        <begin position="151"/>
        <end position="243"/>
    </location>
</feature>
<evidence type="ECO:0000256" key="1">
    <source>
        <dbReference type="ARBA" id="ARBA00004138"/>
    </source>
</evidence>
<feature type="compositionally biased region" description="Basic residues" evidence="7">
    <location>
        <begin position="57"/>
        <end position="72"/>
    </location>
</feature>
<evidence type="ECO:0000256" key="2">
    <source>
        <dbReference type="ARBA" id="ARBA00004245"/>
    </source>
</evidence>
<evidence type="ECO:0000259" key="8">
    <source>
        <dbReference type="PROSITE" id="PS51665"/>
    </source>
</evidence>
<proteinExistence type="predicted"/>
<reference evidence="9" key="3">
    <citation type="submission" date="2025-09" db="UniProtKB">
        <authorList>
            <consortium name="Ensembl"/>
        </authorList>
    </citation>
    <scope>IDENTIFICATION</scope>
</reference>
<keyword evidence="5" id="KW-0966">Cell projection</keyword>
<keyword evidence="10" id="KW-1185">Reference proteome</keyword>
<dbReference type="GeneTree" id="ENSGT00940000153866"/>
<keyword evidence="6" id="KW-0175">Coiled coil</keyword>
<dbReference type="Pfam" id="PF13864">
    <property type="entry name" value="Enkurin"/>
    <property type="match status" value="1"/>
</dbReference>
<dbReference type="InterPro" id="IPR027012">
    <property type="entry name" value="Enkurin_dom"/>
</dbReference>
<keyword evidence="3" id="KW-0963">Cytoplasm</keyword>
<dbReference type="PANTHER" id="PTHR21490">
    <property type="entry name" value="ENKURIN-RELATED"/>
    <property type="match status" value="1"/>
</dbReference>
<dbReference type="GO" id="GO:0001669">
    <property type="term" value="C:acrosomal vesicle"/>
    <property type="evidence" value="ECO:0007669"/>
    <property type="project" value="TreeGrafter"/>
</dbReference>
<dbReference type="GO" id="GO:0005516">
    <property type="term" value="F:calmodulin binding"/>
    <property type="evidence" value="ECO:0007669"/>
    <property type="project" value="TreeGrafter"/>
</dbReference>
<evidence type="ECO:0000256" key="3">
    <source>
        <dbReference type="ARBA" id="ARBA00022490"/>
    </source>
</evidence>
<evidence type="ECO:0000256" key="6">
    <source>
        <dbReference type="SAM" id="Coils"/>
    </source>
</evidence>
<sequence length="246" mass="29090">CGYSISVLCVYKYKSSSMEEHCTIMCHIVLFGMDKSISLYKTMGPAKVEVPSPQNFLRKHSKEKRLPQKKPFKYADHEKRKPPIPPRPENPLKRSPNKKNFIASNAMEVMKASPKKPPVCFVDSRKGDRHLLETSGIPKFINKKGYGEIPEYIVKIKEKKKEYETYLKDQFYKARPKQLHDEDRQRLLYGLKKNWEELNRQYLCLPVLIDTNRVKQHKQRLEHAMDQLEKDIKKVEEEPVIYIDFH</sequence>
<feature type="region of interest" description="Disordered" evidence="7">
    <location>
        <begin position="51"/>
        <end position="97"/>
    </location>
</feature>
<dbReference type="PROSITE" id="PS51665">
    <property type="entry name" value="ENKURIN"/>
    <property type="match status" value="1"/>
</dbReference>
<evidence type="ECO:0000256" key="5">
    <source>
        <dbReference type="ARBA" id="ARBA00023273"/>
    </source>
</evidence>
<evidence type="ECO:0000256" key="4">
    <source>
        <dbReference type="ARBA" id="ARBA00023212"/>
    </source>
</evidence>
<reference evidence="9" key="2">
    <citation type="submission" date="2025-08" db="UniProtKB">
        <authorList>
            <consortium name="Ensembl"/>
        </authorList>
    </citation>
    <scope>IDENTIFICATION</scope>
</reference>
<evidence type="ECO:0000313" key="10">
    <source>
        <dbReference type="Proteomes" id="UP000694620"/>
    </source>
</evidence>
<reference evidence="9" key="1">
    <citation type="submission" date="2021-06" db="EMBL/GenBank/DDBJ databases">
        <authorList>
            <consortium name="Wellcome Sanger Institute Data Sharing"/>
        </authorList>
    </citation>
    <scope>NUCLEOTIDE SEQUENCE [LARGE SCALE GENOMIC DNA]</scope>
</reference>
<dbReference type="InterPro" id="IPR052102">
    <property type="entry name" value="Enkurin_domain-protein"/>
</dbReference>
<dbReference type="GO" id="GO:0005879">
    <property type="term" value="C:axonemal microtubule"/>
    <property type="evidence" value="ECO:0007669"/>
    <property type="project" value="TreeGrafter"/>
</dbReference>
<dbReference type="PANTHER" id="PTHR21490:SF0">
    <property type="entry name" value="ENKURIN"/>
    <property type="match status" value="1"/>
</dbReference>
<evidence type="ECO:0000256" key="7">
    <source>
        <dbReference type="SAM" id="MobiDB-lite"/>
    </source>
</evidence>
<organism evidence="9 10">
    <name type="scientific">Erpetoichthys calabaricus</name>
    <name type="common">Rope fish</name>
    <name type="synonym">Calamoichthys calabaricus</name>
    <dbReference type="NCBI Taxonomy" id="27687"/>
    <lineage>
        <taxon>Eukaryota</taxon>
        <taxon>Metazoa</taxon>
        <taxon>Chordata</taxon>
        <taxon>Craniata</taxon>
        <taxon>Vertebrata</taxon>
        <taxon>Euteleostomi</taxon>
        <taxon>Actinopterygii</taxon>
        <taxon>Polypteriformes</taxon>
        <taxon>Polypteridae</taxon>
        <taxon>Erpetoichthys</taxon>
    </lineage>
</organism>
<dbReference type="Proteomes" id="UP000694620">
    <property type="component" value="Chromosome 1"/>
</dbReference>
<feature type="coiled-coil region" evidence="6">
    <location>
        <begin position="211"/>
        <end position="238"/>
    </location>
</feature>
<keyword evidence="4" id="KW-0206">Cytoskeleton</keyword>